<evidence type="ECO:0000259" key="3">
    <source>
        <dbReference type="SMART" id="SM00922"/>
    </source>
</evidence>
<dbReference type="SUPFAM" id="SSF54826">
    <property type="entry name" value="Enolase N-terminal domain-like"/>
    <property type="match status" value="1"/>
</dbReference>
<evidence type="ECO:0000313" key="5">
    <source>
        <dbReference type="Proteomes" id="UP000199309"/>
    </source>
</evidence>
<dbReference type="Pfam" id="PF13378">
    <property type="entry name" value="MR_MLE_C"/>
    <property type="match status" value="1"/>
</dbReference>
<dbReference type="STRING" id="349095.SAMN05660299_02718"/>
<dbReference type="AlphaFoldDB" id="A0A1H0BDH9"/>
<keyword evidence="2" id="KW-0456">Lyase</keyword>
<dbReference type="PANTHER" id="PTHR48080:SF2">
    <property type="entry name" value="D-GALACTONATE DEHYDRATASE"/>
    <property type="match status" value="1"/>
</dbReference>
<dbReference type="Proteomes" id="UP000199309">
    <property type="component" value="Unassembled WGS sequence"/>
</dbReference>
<dbReference type="InterPro" id="IPR036849">
    <property type="entry name" value="Enolase-like_C_sf"/>
</dbReference>
<evidence type="ECO:0000313" key="4">
    <source>
        <dbReference type="EMBL" id="SDN43687.1"/>
    </source>
</evidence>
<accession>A0A1H0BDH9</accession>
<keyword evidence="5" id="KW-1185">Reference proteome</keyword>
<keyword evidence="1" id="KW-0479">Metal-binding</keyword>
<gene>
    <name evidence="4" type="ORF">SAMN05660299_02718</name>
</gene>
<dbReference type="SFLD" id="SFLDG00179">
    <property type="entry name" value="mandelate_racemase"/>
    <property type="match status" value="1"/>
</dbReference>
<dbReference type="InterPro" id="IPR029065">
    <property type="entry name" value="Enolase_C-like"/>
</dbReference>
<dbReference type="SMART" id="SM00922">
    <property type="entry name" value="MR_MLE"/>
    <property type="match status" value="1"/>
</dbReference>
<dbReference type="InterPro" id="IPR029017">
    <property type="entry name" value="Enolase-like_N"/>
</dbReference>
<protein>
    <submittedName>
        <fullName evidence="4">L-alanine-DL-glutamate epimerase</fullName>
    </submittedName>
</protein>
<dbReference type="Gene3D" id="3.20.20.120">
    <property type="entry name" value="Enolase-like C-terminal domain"/>
    <property type="match status" value="1"/>
</dbReference>
<evidence type="ECO:0000256" key="2">
    <source>
        <dbReference type="ARBA" id="ARBA00023239"/>
    </source>
</evidence>
<evidence type="ECO:0000256" key="1">
    <source>
        <dbReference type="ARBA" id="ARBA00022723"/>
    </source>
</evidence>
<proteinExistence type="predicted"/>
<reference evidence="4 5" key="1">
    <citation type="submission" date="2016-10" db="EMBL/GenBank/DDBJ databases">
        <authorList>
            <person name="de Groot N.N."/>
        </authorList>
    </citation>
    <scope>NUCLEOTIDE SEQUENCE [LARGE SCALE GENOMIC DNA]</scope>
    <source>
        <strain evidence="4 5">DSM 16981</strain>
    </source>
</reference>
<name>A0A1H0BDH9_9FIRM</name>
<dbReference type="PANTHER" id="PTHR48080">
    <property type="entry name" value="D-GALACTONATE DEHYDRATASE-RELATED"/>
    <property type="match status" value="1"/>
</dbReference>
<dbReference type="GO" id="GO:0016829">
    <property type="term" value="F:lyase activity"/>
    <property type="evidence" value="ECO:0007669"/>
    <property type="project" value="UniProtKB-KW"/>
</dbReference>
<dbReference type="SUPFAM" id="SSF51604">
    <property type="entry name" value="Enolase C-terminal domain-like"/>
    <property type="match status" value="1"/>
</dbReference>
<dbReference type="EMBL" id="FNHQ01000049">
    <property type="protein sequence ID" value="SDN43687.1"/>
    <property type="molecule type" value="Genomic_DNA"/>
</dbReference>
<feature type="domain" description="Mandelate racemase/muconate lactonizing enzyme C-terminal" evidence="3">
    <location>
        <begin position="150"/>
        <end position="265"/>
    </location>
</feature>
<dbReference type="InterPro" id="IPR013341">
    <property type="entry name" value="Mandelate_racemase_N_dom"/>
</dbReference>
<organism evidence="4 5">
    <name type="scientific">Megasphaera paucivorans</name>
    <dbReference type="NCBI Taxonomy" id="349095"/>
    <lineage>
        <taxon>Bacteria</taxon>
        <taxon>Bacillati</taxon>
        <taxon>Bacillota</taxon>
        <taxon>Negativicutes</taxon>
        <taxon>Veillonellales</taxon>
        <taxon>Veillonellaceae</taxon>
        <taxon>Megasphaera</taxon>
    </lineage>
</organism>
<dbReference type="Pfam" id="PF02746">
    <property type="entry name" value="MR_MLE_N"/>
    <property type="match status" value="1"/>
</dbReference>
<dbReference type="GO" id="GO:0046872">
    <property type="term" value="F:metal ion binding"/>
    <property type="evidence" value="ECO:0007669"/>
    <property type="project" value="UniProtKB-KW"/>
</dbReference>
<sequence length="396" mass="43660">MKITSVDIIDVANDFASATSKWRPVVVRINTNEGISGFGEVGMAYGVGASAGFGMAKDLASIIIGMDPLHNEEIWNKMQKKTFWGQGGGTVVTAGMSGIDIALWDIKGKYLNTPVYQLLGGKTRSKIRAYASQLQFGWGQGNNKSMLVQPEEYAETAATAVAEGYDAIKVDVLAMDEHANWNQRNLNGVLSDNVLRLGYNRLKAVRERVGKDVDVIVEMHAFTDTTAAIQFGKMIEEFGVYYYEEPVMPLNPKQMKKVADHVNIPIAAGERIYTRWGYRPFFENGSVDVIQPDICTCGGITEIKKVCDMAHTYDVAVQIHICGGPISTAAALQMEAAIPNFQIHETHRYALLEANTKSCKYNYQPIHGYYEVPDLPGIGQELTEETIKASIVETVK</sequence>
<dbReference type="SFLD" id="SFLDS00001">
    <property type="entry name" value="Enolase"/>
    <property type="match status" value="1"/>
</dbReference>
<dbReference type="Gene3D" id="3.30.390.10">
    <property type="entry name" value="Enolase-like, N-terminal domain"/>
    <property type="match status" value="1"/>
</dbReference>
<dbReference type="CDD" id="cd03316">
    <property type="entry name" value="MR_like"/>
    <property type="match status" value="1"/>
</dbReference>
<dbReference type="RefSeq" id="WP_091652998.1">
    <property type="nucleotide sequence ID" value="NZ_FNHQ01000049.1"/>
</dbReference>
<dbReference type="OrthoDB" id="9775391at2"/>
<dbReference type="InterPro" id="IPR013342">
    <property type="entry name" value="Mandelate_racemase_C"/>
</dbReference>
<dbReference type="InterPro" id="IPR034593">
    <property type="entry name" value="DgoD-like"/>
</dbReference>